<dbReference type="PROSITE" id="PS50850">
    <property type="entry name" value="MFS"/>
    <property type="match status" value="1"/>
</dbReference>
<feature type="transmembrane region" description="Helical" evidence="4">
    <location>
        <begin position="74"/>
        <end position="98"/>
    </location>
</feature>
<evidence type="ECO:0000259" key="5">
    <source>
        <dbReference type="PROSITE" id="PS50850"/>
    </source>
</evidence>
<evidence type="ECO:0000313" key="6">
    <source>
        <dbReference type="EMBL" id="MDQ0392599.1"/>
    </source>
</evidence>
<feature type="domain" description="Major facilitator superfamily (MFS) profile" evidence="5">
    <location>
        <begin position="8"/>
        <end position="384"/>
    </location>
</feature>
<feature type="transmembrane region" description="Helical" evidence="4">
    <location>
        <begin position="135"/>
        <end position="159"/>
    </location>
</feature>
<dbReference type="SUPFAM" id="SSF103473">
    <property type="entry name" value="MFS general substrate transporter"/>
    <property type="match status" value="1"/>
</dbReference>
<feature type="transmembrane region" description="Helical" evidence="4">
    <location>
        <begin position="244"/>
        <end position="261"/>
    </location>
</feature>
<feature type="transmembrane region" description="Helical" evidence="4">
    <location>
        <begin position="46"/>
        <end position="67"/>
    </location>
</feature>
<dbReference type="Pfam" id="PF06779">
    <property type="entry name" value="MFS_4"/>
    <property type="match status" value="1"/>
</dbReference>
<organism evidence="6 7">
    <name type="scientific">Labrys monachus</name>
    <dbReference type="NCBI Taxonomy" id="217067"/>
    <lineage>
        <taxon>Bacteria</taxon>
        <taxon>Pseudomonadati</taxon>
        <taxon>Pseudomonadota</taxon>
        <taxon>Alphaproteobacteria</taxon>
        <taxon>Hyphomicrobiales</taxon>
        <taxon>Xanthobacteraceae</taxon>
        <taxon>Labrys</taxon>
    </lineage>
</organism>
<comment type="caution">
    <text evidence="6">The sequence shown here is derived from an EMBL/GenBank/DDBJ whole genome shotgun (WGS) entry which is preliminary data.</text>
</comment>
<feature type="transmembrane region" description="Helical" evidence="4">
    <location>
        <begin position="297"/>
        <end position="317"/>
    </location>
</feature>
<evidence type="ECO:0000256" key="1">
    <source>
        <dbReference type="ARBA" id="ARBA00022692"/>
    </source>
</evidence>
<feature type="transmembrane region" description="Helical" evidence="4">
    <location>
        <begin position="360"/>
        <end position="381"/>
    </location>
</feature>
<proteinExistence type="predicted"/>
<dbReference type="EMBL" id="JAUSVK010000001">
    <property type="protein sequence ID" value="MDQ0392599.1"/>
    <property type="molecule type" value="Genomic_DNA"/>
</dbReference>
<evidence type="ECO:0000256" key="3">
    <source>
        <dbReference type="ARBA" id="ARBA00023136"/>
    </source>
</evidence>
<reference evidence="6 7" key="1">
    <citation type="submission" date="2023-07" db="EMBL/GenBank/DDBJ databases">
        <title>Genomic Encyclopedia of Type Strains, Phase IV (KMG-IV): sequencing the most valuable type-strain genomes for metagenomic binning, comparative biology and taxonomic classification.</title>
        <authorList>
            <person name="Goeker M."/>
        </authorList>
    </citation>
    <scope>NUCLEOTIDE SEQUENCE [LARGE SCALE GENOMIC DNA]</scope>
    <source>
        <strain evidence="6 7">DSM 5896</strain>
    </source>
</reference>
<dbReference type="InterPro" id="IPR020846">
    <property type="entry name" value="MFS_dom"/>
</dbReference>
<keyword evidence="7" id="KW-1185">Reference proteome</keyword>
<protein>
    <submittedName>
        <fullName evidence="6">MFS family arabinose efflux permease</fullName>
    </submittedName>
</protein>
<dbReference type="Gene3D" id="1.20.1250.20">
    <property type="entry name" value="MFS general substrate transporter like domains"/>
    <property type="match status" value="1"/>
</dbReference>
<dbReference type="PANTHER" id="PTHR23537">
    <property type="match status" value="1"/>
</dbReference>
<gene>
    <name evidence="6" type="ORF">J3R73_002391</name>
</gene>
<feature type="transmembrane region" description="Helical" evidence="4">
    <location>
        <begin position="273"/>
        <end position="291"/>
    </location>
</feature>
<name>A0ABU0FDD7_9HYPH</name>
<feature type="transmembrane region" description="Helical" evidence="4">
    <location>
        <begin position="207"/>
        <end position="232"/>
    </location>
</feature>
<keyword evidence="1 4" id="KW-0812">Transmembrane</keyword>
<keyword evidence="2 4" id="KW-1133">Transmembrane helix</keyword>
<dbReference type="RefSeq" id="WP_307426728.1">
    <property type="nucleotide sequence ID" value="NZ_JAUSVK010000001.1"/>
</dbReference>
<dbReference type="InterPro" id="IPR010645">
    <property type="entry name" value="MFS_4"/>
</dbReference>
<dbReference type="InterPro" id="IPR036259">
    <property type="entry name" value="MFS_trans_sf"/>
</dbReference>
<dbReference type="Proteomes" id="UP001237448">
    <property type="component" value="Unassembled WGS sequence"/>
</dbReference>
<accession>A0ABU0FDD7</accession>
<evidence type="ECO:0000256" key="2">
    <source>
        <dbReference type="ARBA" id="ARBA00022989"/>
    </source>
</evidence>
<evidence type="ECO:0000313" key="7">
    <source>
        <dbReference type="Proteomes" id="UP001237448"/>
    </source>
</evidence>
<feature type="transmembrane region" description="Helical" evidence="4">
    <location>
        <begin position="329"/>
        <end position="348"/>
    </location>
</feature>
<keyword evidence="3 4" id="KW-0472">Membrane</keyword>
<evidence type="ECO:0000256" key="4">
    <source>
        <dbReference type="SAM" id="Phobius"/>
    </source>
</evidence>
<dbReference type="PANTHER" id="PTHR23537:SF1">
    <property type="entry name" value="SUGAR TRANSPORTER"/>
    <property type="match status" value="1"/>
</dbReference>
<feature type="transmembrane region" description="Helical" evidence="4">
    <location>
        <begin position="104"/>
        <end position="123"/>
    </location>
</feature>
<sequence>MARNQPHSLAVGGLAALAAALGIGRFVYTPILPGMMADLGFTAGQAGLIASANYAGYLLGAVAAAAPMPLSRRLTLAVMLVASTLTTLGMAGLSSLWAMAAMRFAGGFASAWVMVVASGLVLRRSGEGQGASRPGLYFAGVGVGIVLSALLVAIVQGAGLDWRTEWLICGLVCVLLTGMAIAKIGAEPAAGGARTAPLPGPHPGGGVGLLLAGYGLFGLGYVVTATFLVAIIRADASLRAVEPVAWLVVGICAMFSVPVWLKAAARWGTLRAFAMACLVEAAGVAASAAMATAAGMLLAAALLGATFMGITALGLLAARERARGDPQPLLALMTAVFGVGQIVGPYSAGLLHDRTGDFRLASGGAALALVLAAILGFAAWARGR</sequence>
<feature type="transmembrane region" description="Helical" evidence="4">
    <location>
        <begin position="165"/>
        <end position="186"/>
    </location>
</feature>